<dbReference type="CDD" id="cd02440">
    <property type="entry name" value="AdoMet_MTases"/>
    <property type="match status" value="1"/>
</dbReference>
<dbReference type="EMBL" id="FQXB01000002">
    <property type="protein sequence ID" value="SHH09801.1"/>
    <property type="molecule type" value="Genomic_DNA"/>
</dbReference>
<evidence type="ECO:0000313" key="3">
    <source>
        <dbReference type="Proteomes" id="UP000184074"/>
    </source>
</evidence>
<name>A0A1M5Q7P4_9RHOB</name>
<organism evidence="2 3">
    <name type="scientific">Cognatiyoonia sediminum</name>
    <dbReference type="NCBI Taxonomy" id="1508389"/>
    <lineage>
        <taxon>Bacteria</taxon>
        <taxon>Pseudomonadati</taxon>
        <taxon>Pseudomonadota</taxon>
        <taxon>Alphaproteobacteria</taxon>
        <taxon>Rhodobacterales</taxon>
        <taxon>Paracoccaceae</taxon>
        <taxon>Cognatiyoonia</taxon>
    </lineage>
</organism>
<evidence type="ECO:0000259" key="1">
    <source>
        <dbReference type="Pfam" id="PF13649"/>
    </source>
</evidence>
<dbReference type="GO" id="GO:0032259">
    <property type="term" value="P:methylation"/>
    <property type="evidence" value="ECO:0007669"/>
    <property type="project" value="UniProtKB-KW"/>
</dbReference>
<proteinExistence type="predicted"/>
<keyword evidence="2" id="KW-0808">Transferase</keyword>
<evidence type="ECO:0000313" key="2">
    <source>
        <dbReference type="EMBL" id="SHH09801.1"/>
    </source>
</evidence>
<dbReference type="AlphaFoldDB" id="A0A1M5Q7P4"/>
<keyword evidence="2" id="KW-0489">Methyltransferase</keyword>
<dbReference type="STRING" id="1508389.SAMN05444003_2083"/>
<accession>A0A1M5Q7P4</accession>
<dbReference type="SUPFAM" id="SSF53335">
    <property type="entry name" value="S-adenosyl-L-methionine-dependent methyltransferases"/>
    <property type="match status" value="1"/>
</dbReference>
<reference evidence="2 3" key="1">
    <citation type="submission" date="2016-11" db="EMBL/GenBank/DDBJ databases">
        <authorList>
            <person name="Jaros S."/>
            <person name="Januszkiewicz K."/>
            <person name="Wedrychowicz H."/>
        </authorList>
    </citation>
    <scope>NUCLEOTIDE SEQUENCE [LARGE SCALE GENOMIC DNA]</scope>
    <source>
        <strain evidence="2 3">DSM 28715</strain>
    </source>
</reference>
<dbReference type="Gene3D" id="3.40.50.150">
    <property type="entry name" value="Vaccinia Virus protein VP39"/>
    <property type="match status" value="1"/>
</dbReference>
<dbReference type="GO" id="GO:0008168">
    <property type="term" value="F:methyltransferase activity"/>
    <property type="evidence" value="ECO:0007669"/>
    <property type="project" value="UniProtKB-KW"/>
</dbReference>
<feature type="domain" description="Methyltransferase" evidence="1">
    <location>
        <begin position="59"/>
        <end position="129"/>
    </location>
</feature>
<dbReference type="InterPro" id="IPR041698">
    <property type="entry name" value="Methyltransf_25"/>
</dbReference>
<gene>
    <name evidence="2" type="ORF">SAMN05444003_2083</name>
</gene>
<dbReference type="Proteomes" id="UP000184074">
    <property type="component" value="Unassembled WGS sequence"/>
</dbReference>
<keyword evidence="3" id="KW-1185">Reference proteome</keyword>
<dbReference type="RefSeq" id="WP_072900838.1">
    <property type="nucleotide sequence ID" value="NZ_FQXB01000002.1"/>
</dbReference>
<dbReference type="OrthoDB" id="9807911at2"/>
<sequence length="207" mass="22331">MSDEPDLKSAYALTSNAQVEALYEEWAQSYDTGFGQAQGYQSPREVALGFIGLGGKGPVLDVGAGTGLVAEFLARAQIGPIDAVDLSAGMLDVARSKGVYRDLIVADVTQPIDTPNRYQGVVSAGTFTHGHVGPEGLVPLLDIAETGAVFALSVNRQHYENLGFAQAIDDLSDKITDVKLRDFRIYDDRADEDHRDDLAALLSFRKR</sequence>
<protein>
    <submittedName>
        <fullName evidence="2">Methyltransferase domain-containing protein</fullName>
    </submittedName>
</protein>
<dbReference type="InterPro" id="IPR029063">
    <property type="entry name" value="SAM-dependent_MTases_sf"/>
</dbReference>
<dbReference type="Pfam" id="PF13649">
    <property type="entry name" value="Methyltransf_25"/>
    <property type="match status" value="1"/>
</dbReference>